<dbReference type="RefSeq" id="WP_387699744.1">
    <property type="nucleotide sequence ID" value="NZ_JBIAMX010000004.1"/>
</dbReference>
<accession>A0ABW6PKY0</accession>
<dbReference type="InterPro" id="IPR032109">
    <property type="entry name" value="Big_3_5"/>
</dbReference>
<gene>
    <name evidence="4" type="ORF">ACFYTF_09465</name>
</gene>
<dbReference type="Pfam" id="PF16640">
    <property type="entry name" value="Big_3_5"/>
    <property type="match status" value="1"/>
</dbReference>
<feature type="signal peptide" evidence="2">
    <location>
        <begin position="1"/>
        <end position="33"/>
    </location>
</feature>
<proteinExistence type="predicted"/>
<evidence type="ECO:0000313" key="4">
    <source>
        <dbReference type="EMBL" id="MFF0543056.1"/>
    </source>
</evidence>
<protein>
    <submittedName>
        <fullName evidence="4">Ig-like domain-containing protein</fullName>
    </submittedName>
</protein>
<evidence type="ECO:0000313" key="5">
    <source>
        <dbReference type="Proteomes" id="UP001601444"/>
    </source>
</evidence>
<organism evidence="4 5">
    <name type="scientific">Nocardia thailandica</name>
    <dbReference type="NCBI Taxonomy" id="257275"/>
    <lineage>
        <taxon>Bacteria</taxon>
        <taxon>Bacillati</taxon>
        <taxon>Actinomycetota</taxon>
        <taxon>Actinomycetes</taxon>
        <taxon>Mycobacteriales</taxon>
        <taxon>Nocardiaceae</taxon>
        <taxon>Nocardia</taxon>
    </lineage>
</organism>
<feature type="region of interest" description="Disordered" evidence="1">
    <location>
        <begin position="265"/>
        <end position="292"/>
    </location>
</feature>
<evidence type="ECO:0000256" key="2">
    <source>
        <dbReference type="SAM" id="SignalP"/>
    </source>
</evidence>
<feature type="compositionally biased region" description="Gly residues" evidence="1">
    <location>
        <begin position="270"/>
        <end position="292"/>
    </location>
</feature>
<comment type="caution">
    <text evidence="4">The sequence shown here is derived from an EMBL/GenBank/DDBJ whole genome shotgun (WGS) entry which is preliminary data.</text>
</comment>
<evidence type="ECO:0000259" key="3">
    <source>
        <dbReference type="Pfam" id="PF16640"/>
    </source>
</evidence>
<dbReference type="Proteomes" id="UP001601444">
    <property type="component" value="Unassembled WGS sequence"/>
</dbReference>
<feature type="chain" id="PRO_5046323487" evidence="2">
    <location>
        <begin position="34"/>
        <end position="292"/>
    </location>
</feature>
<name>A0ABW6PKY0_9NOCA</name>
<dbReference type="EMBL" id="JBIAMX010000004">
    <property type="protein sequence ID" value="MFF0543056.1"/>
    <property type="molecule type" value="Genomic_DNA"/>
</dbReference>
<keyword evidence="5" id="KW-1185">Reference proteome</keyword>
<evidence type="ECO:0000256" key="1">
    <source>
        <dbReference type="SAM" id="MobiDB-lite"/>
    </source>
</evidence>
<feature type="domain" description="Bacterial Ig-like" evidence="3">
    <location>
        <begin position="184"/>
        <end position="266"/>
    </location>
</feature>
<dbReference type="InterPro" id="IPR013783">
    <property type="entry name" value="Ig-like_fold"/>
</dbReference>
<keyword evidence="2" id="KW-0732">Signal</keyword>
<dbReference type="Gene3D" id="2.60.40.10">
    <property type="entry name" value="Immunoglobulins"/>
    <property type="match status" value="1"/>
</dbReference>
<sequence>MAEKVVRRTVGSLAVWAVAAGFAVAAGAGHAAAAPGSITWADGNSKFTRTISNVTPTEGETITVQTTFERTAIPFEIIQEIKDLHPACLTPVAGSTKMSGDAVSIDSSGPDWIKVKLGLTKYAVYPNIEPKSRTFEVQYKVGNCARDTALPTSMHYSGSLGEGVYQDKGPAITVARNTTGVSLTAPATAKVGTAVSLSAVVTGAHAGDTVEFLDGGTVVGSGTVDAAGAVSASWTPSTAGTRTLTARYGATAWALGSVSPARSVKVESVDGGGTPGGGETPGGGTGTGSFGF</sequence>
<reference evidence="4 5" key="1">
    <citation type="submission" date="2024-10" db="EMBL/GenBank/DDBJ databases">
        <title>The Natural Products Discovery Center: Release of the First 8490 Sequenced Strains for Exploring Actinobacteria Biosynthetic Diversity.</title>
        <authorList>
            <person name="Kalkreuter E."/>
            <person name="Kautsar S.A."/>
            <person name="Yang D."/>
            <person name="Bader C.D."/>
            <person name="Teijaro C.N."/>
            <person name="Fluegel L."/>
            <person name="Davis C.M."/>
            <person name="Simpson J.R."/>
            <person name="Lauterbach L."/>
            <person name="Steele A.D."/>
            <person name="Gui C."/>
            <person name="Meng S."/>
            <person name="Li G."/>
            <person name="Viehrig K."/>
            <person name="Ye F."/>
            <person name="Su P."/>
            <person name="Kiefer A.F."/>
            <person name="Nichols A."/>
            <person name="Cepeda A.J."/>
            <person name="Yan W."/>
            <person name="Fan B."/>
            <person name="Jiang Y."/>
            <person name="Adhikari A."/>
            <person name="Zheng C.-J."/>
            <person name="Schuster L."/>
            <person name="Cowan T.M."/>
            <person name="Smanski M.J."/>
            <person name="Chevrette M.G."/>
            <person name="De Carvalho L.P.S."/>
            <person name="Shen B."/>
        </authorList>
    </citation>
    <scope>NUCLEOTIDE SEQUENCE [LARGE SCALE GENOMIC DNA]</scope>
    <source>
        <strain evidence="4 5">NPDC004045</strain>
    </source>
</reference>